<evidence type="ECO:0000259" key="1">
    <source>
        <dbReference type="Pfam" id="PF05229"/>
    </source>
</evidence>
<proteinExistence type="predicted"/>
<dbReference type="EMBL" id="VSSQ01016187">
    <property type="protein sequence ID" value="MPM57279.1"/>
    <property type="molecule type" value="Genomic_DNA"/>
</dbReference>
<name>A0A645AVY9_9ZZZZ</name>
<feature type="domain" description="Spore coat protein U/FanG" evidence="1">
    <location>
        <begin position="204"/>
        <end position="343"/>
    </location>
</feature>
<reference evidence="2" key="1">
    <citation type="submission" date="2019-08" db="EMBL/GenBank/DDBJ databases">
        <authorList>
            <person name="Kucharzyk K."/>
            <person name="Murdoch R.W."/>
            <person name="Higgins S."/>
            <person name="Loffler F."/>
        </authorList>
    </citation>
    <scope>NUCLEOTIDE SEQUENCE</scope>
</reference>
<gene>
    <name evidence="2" type="ORF">SDC9_104101</name>
</gene>
<dbReference type="SMART" id="SM00972">
    <property type="entry name" value="SCPU"/>
    <property type="match status" value="1"/>
</dbReference>
<dbReference type="PANTHER" id="PTHR37089">
    <property type="entry name" value="PROTEIN U-RELATED"/>
    <property type="match status" value="1"/>
</dbReference>
<sequence length="347" mass="37513">MNFNARPRHSHAFVQNVYKALVSLLLMLASAFSHAQCSVNGGGEQNLGQFSTLTFFSEPHNTSFSSGFSCQSFLNLGYTNRGKYRVEVNDGLLKRQGGSATDAIPYSILDENDDPLPSNQDHVLDMGRINIFGGPGDTMQLKLRIEQSNLQLPAGKYVGTIQMRWYYWACFAGAFPFGCLSSSSSPGFKVSGNSVNNWGTGTLVTLTVSVTLNKDCMINAPSVNFGSAPLVAAFNPVTQTLNITCSAGADYTVGMDNGKNVDAGTRRMRMGSGNSYLRYELFKSASGNDRWGNLGSERRHSSTAEVAPGIYDGSTTQGFVYRAVIEPTQATPPPGTYTDNIVVDVDF</sequence>
<dbReference type="AlphaFoldDB" id="A0A645AVY9"/>
<accession>A0A645AVY9</accession>
<dbReference type="InterPro" id="IPR007893">
    <property type="entry name" value="Spore_coat_U/FanG"/>
</dbReference>
<organism evidence="2">
    <name type="scientific">bioreactor metagenome</name>
    <dbReference type="NCBI Taxonomy" id="1076179"/>
    <lineage>
        <taxon>unclassified sequences</taxon>
        <taxon>metagenomes</taxon>
        <taxon>ecological metagenomes</taxon>
    </lineage>
</organism>
<dbReference type="PANTHER" id="PTHR37089:SF1">
    <property type="entry name" value="MEMBRANE PROTEIN"/>
    <property type="match status" value="1"/>
</dbReference>
<protein>
    <recommendedName>
        <fullName evidence="1">Spore coat protein U/FanG domain-containing protein</fullName>
    </recommendedName>
</protein>
<comment type="caution">
    <text evidence="2">The sequence shown here is derived from an EMBL/GenBank/DDBJ whole genome shotgun (WGS) entry which is preliminary data.</text>
</comment>
<dbReference type="InterPro" id="IPR053167">
    <property type="entry name" value="Spore_coat_component"/>
</dbReference>
<dbReference type="Pfam" id="PF05229">
    <property type="entry name" value="SCPU"/>
    <property type="match status" value="1"/>
</dbReference>
<evidence type="ECO:0000313" key="2">
    <source>
        <dbReference type="EMBL" id="MPM57279.1"/>
    </source>
</evidence>